<dbReference type="EMBL" id="BMHB01000004">
    <property type="protein sequence ID" value="GGI17827.1"/>
    <property type="molecule type" value="Genomic_DNA"/>
</dbReference>
<dbReference type="InterPro" id="IPR052539">
    <property type="entry name" value="MGD_biosynthesis_adapter"/>
</dbReference>
<protein>
    <submittedName>
        <fullName evidence="2">Molybdopterin-guanine dinucleotide biosynthesis protein MobB</fullName>
    </submittedName>
</protein>
<reference evidence="3" key="1">
    <citation type="journal article" date="2019" name="Int. J. Syst. Evol. Microbiol.">
        <title>The Global Catalogue of Microorganisms (GCM) 10K type strain sequencing project: providing services to taxonomists for standard genome sequencing and annotation.</title>
        <authorList>
            <consortium name="The Broad Institute Genomics Platform"/>
            <consortium name="The Broad Institute Genome Sequencing Center for Infectious Disease"/>
            <person name="Wu L."/>
            <person name="Ma J."/>
        </authorList>
    </citation>
    <scope>NUCLEOTIDE SEQUENCE [LARGE SCALE GENOMIC DNA]</scope>
    <source>
        <strain evidence="3">CGMCC 1.14993</strain>
    </source>
</reference>
<name>A0A8J3F1Y2_9BACI</name>
<dbReference type="PANTHER" id="PTHR40072">
    <property type="entry name" value="MOLYBDOPTERIN-GUANINE DINUCLEOTIDE BIOSYNTHESIS ADAPTER PROTEIN-RELATED"/>
    <property type="match status" value="1"/>
</dbReference>
<feature type="domain" description="Molybdopterin-guanine dinucleotide biosynthesis protein B (MobB)" evidence="1">
    <location>
        <begin position="7"/>
        <end position="137"/>
    </location>
</feature>
<dbReference type="InterPro" id="IPR004435">
    <property type="entry name" value="MobB_dom"/>
</dbReference>
<dbReference type="PANTHER" id="PTHR40072:SF1">
    <property type="entry name" value="MOLYBDOPTERIN-GUANINE DINUCLEOTIDE BIOSYNTHESIS ADAPTER PROTEIN"/>
    <property type="match status" value="1"/>
</dbReference>
<dbReference type="GO" id="GO:0006777">
    <property type="term" value="P:Mo-molybdopterin cofactor biosynthetic process"/>
    <property type="evidence" value="ECO:0007669"/>
    <property type="project" value="InterPro"/>
</dbReference>
<keyword evidence="3" id="KW-1185">Reference proteome</keyword>
<organism evidence="2 3">
    <name type="scientific">Gottfriedia solisilvae</name>
    <dbReference type="NCBI Taxonomy" id="1516104"/>
    <lineage>
        <taxon>Bacteria</taxon>
        <taxon>Bacillati</taxon>
        <taxon>Bacillota</taxon>
        <taxon>Bacilli</taxon>
        <taxon>Bacillales</taxon>
        <taxon>Bacillaceae</taxon>
        <taxon>Gottfriedia</taxon>
    </lineage>
</organism>
<sequence>MDKESSILQIVGFQNSGKTTLIEKLINKSNQNKLVTATIKHHGHGGTPDGVITSKDSSRHLDAGAIVSSVEGDGVLQLRTNFIDWNLEKTIQLYRYFSADLIIIEGYKQENYPKVVLIRSEFDLQLLDTLSNIKCVISHVPLENHRMKDYHIFHLHDEEQYVEYLMNIVLKKKEGGD</sequence>
<dbReference type="Gene3D" id="3.40.50.300">
    <property type="entry name" value="P-loop containing nucleotide triphosphate hydrolases"/>
    <property type="match status" value="1"/>
</dbReference>
<evidence type="ECO:0000313" key="2">
    <source>
        <dbReference type="EMBL" id="GGI17827.1"/>
    </source>
</evidence>
<evidence type="ECO:0000259" key="1">
    <source>
        <dbReference type="Pfam" id="PF03205"/>
    </source>
</evidence>
<dbReference type="SUPFAM" id="SSF52540">
    <property type="entry name" value="P-loop containing nucleoside triphosphate hydrolases"/>
    <property type="match status" value="1"/>
</dbReference>
<proteinExistence type="predicted"/>
<dbReference type="OrthoDB" id="9786803at2"/>
<gene>
    <name evidence="2" type="primary">mobB</name>
    <name evidence="2" type="ORF">GCM10007380_39880</name>
</gene>
<dbReference type="Proteomes" id="UP000626244">
    <property type="component" value="Unassembled WGS sequence"/>
</dbReference>
<dbReference type="GO" id="GO:0005525">
    <property type="term" value="F:GTP binding"/>
    <property type="evidence" value="ECO:0007669"/>
    <property type="project" value="InterPro"/>
</dbReference>
<dbReference type="CDD" id="cd03116">
    <property type="entry name" value="MobB"/>
    <property type="match status" value="1"/>
</dbReference>
<dbReference type="AlphaFoldDB" id="A0A8J3F1Y2"/>
<evidence type="ECO:0000313" key="3">
    <source>
        <dbReference type="Proteomes" id="UP000626244"/>
    </source>
</evidence>
<dbReference type="NCBIfam" id="TIGR00176">
    <property type="entry name" value="mobB"/>
    <property type="match status" value="1"/>
</dbReference>
<dbReference type="RefSeq" id="WP_088003209.1">
    <property type="nucleotide sequence ID" value="NZ_BMHB01000004.1"/>
</dbReference>
<dbReference type="InterPro" id="IPR027417">
    <property type="entry name" value="P-loop_NTPase"/>
</dbReference>
<dbReference type="Pfam" id="PF03205">
    <property type="entry name" value="MobB"/>
    <property type="match status" value="1"/>
</dbReference>
<accession>A0A8J3F1Y2</accession>
<comment type="caution">
    <text evidence="2">The sequence shown here is derived from an EMBL/GenBank/DDBJ whole genome shotgun (WGS) entry which is preliminary data.</text>
</comment>